<evidence type="ECO:0000313" key="1">
    <source>
        <dbReference type="EMBL" id="MBK7952640.1"/>
    </source>
</evidence>
<gene>
    <name evidence="1" type="ORF">IPK02_00985</name>
</gene>
<reference evidence="1 2" key="1">
    <citation type="submission" date="2020-10" db="EMBL/GenBank/DDBJ databases">
        <title>Connecting structure to function with the recovery of over 1000 high-quality activated sludge metagenome-assembled genomes encoding full-length rRNA genes using long-read sequencing.</title>
        <authorList>
            <person name="Singleton C.M."/>
            <person name="Petriglieri F."/>
            <person name="Kristensen J.M."/>
            <person name="Kirkegaard R.H."/>
            <person name="Michaelsen T.Y."/>
            <person name="Andersen M.H."/>
            <person name="Karst S.M."/>
            <person name="Dueholm M.S."/>
            <person name="Nielsen P.H."/>
            <person name="Albertsen M."/>
        </authorList>
    </citation>
    <scope>NUCLEOTIDE SEQUENCE [LARGE SCALE GENOMIC DNA]</scope>
    <source>
        <strain evidence="1">Fred_18-Q3-R57-64_BAT3C.720</strain>
    </source>
</reference>
<organism evidence="1 2">
    <name type="scientific">Candidatus Accumulibacter affinis</name>
    <dbReference type="NCBI Taxonomy" id="2954384"/>
    <lineage>
        <taxon>Bacteria</taxon>
        <taxon>Pseudomonadati</taxon>
        <taxon>Pseudomonadota</taxon>
        <taxon>Betaproteobacteria</taxon>
        <taxon>Candidatus Accumulibacter</taxon>
    </lineage>
</organism>
<sequence length="142" mass="15978">MDDLAKVMEARGGESLEQVRERFKRWRETRGRGEHVPRELWAAAVGIARVHGLHVTARELHLDYGGLKRRQQEQAGSTLQAARKETQFVEWTIAPARESGDPLRRECVIEMESRRGAKMRVELNGQGLAGLVGLCSAFWSAA</sequence>
<name>A0A935TE61_9PROT</name>
<dbReference type="Proteomes" id="UP000706151">
    <property type="component" value="Unassembled WGS sequence"/>
</dbReference>
<protein>
    <submittedName>
        <fullName evidence="1">Uncharacterized protein</fullName>
    </submittedName>
</protein>
<proteinExistence type="predicted"/>
<accession>A0A935TE61</accession>
<evidence type="ECO:0000313" key="2">
    <source>
        <dbReference type="Proteomes" id="UP000706151"/>
    </source>
</evidence>
<comment type="caution">
    <text evidence="1">The sequence shown here is derived from an EMBL/GenBank/DDBJ whole genome shotgun (WGS) entry which is preliminary data.</text>
</comment>
<dbReference type="EMBL" id="JADJOT010000001">
    <property type="protein sequence ID" value="MBK7952640.1"/>
    <property type="molecule type" value="Genomic_DNA"/>
</dbReference>
<dbReference type="AlphaFoldDB" id="A0A935TE61"/>